<gene>
    <name evidence="2" type="ORF">RND81_05G112700</name>
</gene>
<reference evidence="2" key="1">
    <citation type="submission" date="2024-03" db="EMBL/GenBank/DDBJ databases">
        <title>WGS assembly of Saponaria officinalis var. Norfolk2.</title>
        <authorList>
            <person name="Jenkins J."/>
            <person name="Shu S."/>
            <person name="Grimwood J."/>
            <person name="Barry K."/>
            <person name="Goodstein D."/>
            <person name="Schmutz J."/>
            <person name="Leebens-Mack J."/>
            <person name="Osbourn A."/>
        </authorList>
    </citation>
    <scope>NUCLEOTIDE SEQUENCE [LARGE SCALE GENOMIC DNA]</scope>
    <source>
        <strain evidence="2">JIC</strain>
    </source>
</reference>
<organism evidence="2 3">
    <name type="scientific">Saponaria officinalis</name>
    <name type="common">Common soapwort</name>
    <name type="synonym">Lychnis saponaria</name>
    <dbReference type="NCBI Taxonomy" id="3572"/>
    <lineage>
        <taxon>Eukaryota</taxon>
        <taxon>Viridiplantae</taxon>
        <taxon>Streptophyta</taxon>
        <taxon>Embryophyta</taxon>
        <taxon>Tracheophyta</taxon>
        <taxon>Spermatophyta</taxon>
        <taxon>Magnoliopsida</taxon>
        <taxon>eudicotyledons</taxon>
        <taxon>Gunneridae</taxon>
        <taxon>Pentapetalae</taxon>
        <taxon>Caryophyllales</taxon>
        <taxon>Caryophyllaceae</taxon>
        <taxon>Caryophylleae</taxon>
        <taxon>Saponaria</taxon>
    </lineage>
</organism>
<feature type="chain" id="PRO_5043587206" evidence="1">
    <location>
        <begin position="20"/>
        <end position="169"/>
    </location>
</feature>
<protein>
    <submittedName>
        <fullName evidence="2">Uncharacterized protein</fullName>
    </submittedName>
</protein>
<sequence length="169" mass="18661">MGKIANGLAILLRVVSSLAILCVLNRNPAVRLDYKAPEAALDEDVPDEGSRACARRRVGFPSDPGIHRQIQVKDEIVQVCGLNILESESDWKGEILNFLKDPSMKGINPMLKRQSYPYFLIEDELYKKDSQGILLKCLNSDDALLAMTEIHEGLCGGHHSGGQDEMVVT</sequence>
<name>A0AAW1KRP6_SAPOF</name>
<accession>A0AAW1KRP6</accession>
<feature type="signal peptide" evidence="1">
    <location>
        <begin position="1"/>
        <end position="19"/>
    </location>
</feature>
<keyword evidence="3" id="KW-1185">Reference proteome</keyword>
<keyword evidence="1" id="KW-0732">Signal</keyword>
<dbReference type="EMBL" id="JBDFQZ010000005">
    <property type="protein sequence ID" value="KAK9724975.1"/>
    <property type="molecule type" value="Genomic_DNA"/>
</dbReference>
<evidence type="ECO:0000313" key="3">
    <source>
        <dbReference type="Proteomes" id="UP001443914"/>
    </source>
</evidence>
<proteinExistence type="predicted"/>
<comment type="caution">
    <text evidence="2">The sequence shown here is derived from an EMBL/GenBank/DDBJ whole genome shotgun (WGS) entry which is preliminary data.</text>
</comment>
<evidence type="ECO:0000256" key="1">
    <source>
        <dbReference type="SAM" id="SignalP"/>
    </source>
</evidence>
<dbReference type="AlphaFoldDB" id="A0AAW1KRP6"/>
<dbReference type="Proteomes" id="UP001443914">
    <property type="component" value="Unassembled WGS sequence"/>
</dbReference>
<evidence type="ECO:0000313" key="2">
    <source>
        <dbReference type="EMBL" id="KAK9724975.1"/>
    </source>
</evidence>